<dbReference type="AlphaFoldDB" id="A0A3N4KZC4"/>
<evidence type="ECO:0000313" key="3">
    <source>
        <dbReference type="Proteomes" id="UP000277580"/>
    </source>
</evidence>
<feature type="signal peptide" evidence="1">
    <location>
        <begin position="1"/>
        <end position="18"/>
    </location>
</feature>
<protein>
    <recommendedName>
        <fullName evidence="4">Clock-controlled protein 6</fullName>
    </recommendedName>
</protein>
<dbReference type="EMBL" id="ML119116">
    <property type="protein sequence ID" value="RPB14828.1"/>
    <property type="molecule type" value="Genomic_DNA"/>
</dbReference>
<reference evidence="2 3" key="1">
    <citation type="journal article" date="2018" name="Nat. Ecol. Evol.">
        <title>Pezizomycetes genomes reveal the molecular basis of ectomycorrhizal truffle lifestyle.</title>
        <authorList>
            <person name="Murat C."/>
            <person name="Payen T."/>
            <person name="Noel B."/>
            <person name="Kuo A."/>
            <person name="Morin E."/>
            <person name="Chen J."/>
            <person name="Kohler A."/>
            <person name="Krizsan K."/>
            <person name="Balestrini R."/>
            <person name="Da Silva C."/>
            <person name="Montanini B."/>
            <person name="Hainaut M."/>
            <person name="Levati E."/>
            <person name="Barry K.W."/>
            <person name="Belfiori B."/>
            <person name="Cichocki N."/>
            <person name="Clum A."/>
            <person name="Dockter R.B."/>
            <person name="Fauchery L."/>
            <person name="Guy J."/>
            <person name="Iotti M."/>
            <person name="Le Tacon F."/>
            <person name="Lindquist E.A."/>
            <person name="Lipzen A."/>
            <person name="Malagnac F."/>
            <person name="Mello A."/>
            <person name="Molinier V."/>
            <person name="Miyauchi S."/>
            <person name="Poulain J."/>
            <person name="Riccioni C."/>
            <person name="Rubini A."/>
            <person name="Sitrit Y."/>
            <person name="Splivallo R."/>
            <person name="Traeger S."/>
            <person name="Wang M."/>
            <person name="Zifcakova L."/>
            <person name="Wipf D."/>
            <person name="Zambonelli A."/>
            <person name="Paolocci F."/>
            <person name="Nowrousian M."/>
            <person name="Ottonello S."/>
            <person name="Baldrian P."/>
            <person name="Spatafora J.W."/>
            <person name="Henrissat B."/>
            <person name="Nagy L.G."/>
            <person name="Aury J.M."/>
            <person name="Wincker P."/>
            <person name="Grigoriev I.V."/>
            <person name="Bonfante P."/>
            <person name="Martin F.M."/>
        </authorList>
    </citation>
    <scope>NUCLEOTIDE SEQUENCE [LARGE SCALE GENOMIC DNA]</scope>
    <source>
        <strain evidence="2 3">CCBAS932</strain>
    </source>
</reference>
<dbReference type="PANTHER" id="PTHR35523:SF1">
    <property type="entry name" value="CELL WALL PROTEIN SED1"/>
    <property type="match status" value="1"/>
</dbReference>
<keyword evidence="3" id="KW-1185">Reference proteome</keyword>
<dbReference type="GO" id="GO:0031505">
    <property type="term" value="P:fungal-type cell wall organization"/>
    <property type="evidence" value="ECO:0007669"/>
    <property type="project" value="InterPro"/>
</dbReference>
<feature type="chain" id="PRO_5018298386" description="Clock-controlled protein 6" evidence="1">
    <location>
        <begin position="19"/>
        <end position="168"/>
    </location>
</feature>
<evidence type="ECO:0000256" key="1">
    <source>
        <dbReference type="SAM" id="SignalP"/>
    </source>
</evidence>
<evidence type="ECO:0008006" key="4">
    <source>
        <dbReference type="Google" id="ProtNLM"/>
    </source>
</evidence>
<dbReference type="GO" id="GO:0009277">
    <property type="term" value="C:fungal-type cell wall"/>
    <property type="evidence" value="ECO:0007669"/>
    <property type="project" value="TreeGrafter"/>
</dbReference>
<dbReference type="FunCoup" id="A0A3N4KZC4">
    <property type="interactions" value="44"/>
</dbReference>
<dbReference type="PANTHER" id="PTHR35523">
    <property type="entry name" value="CELL WALL PROTEIN SED1"/>
    <property type="match status" value="1"/>
</dbReference>
<proteinExistence type="predicted"/>
<organism evidence="2 3">
    <name type="scientific">Morchella conica CCBAS932</name>
    <dbReference type="NCBI Taxonomy" id="1392247"/>
    <lineage>
        <taxon>Eukaryota</taxon>
        <taxon>Fungi</taxon>
        <taxon>Dikarya</taxon>
        <taxon>Ascomycota</taxon>
        <taxon>Pezizomycotina</taxon>
        <taxon>Pezizomycetes</taxon>
        <taxon>Pezizales</taxon>
        <taxon>Morchellaceae</taxon>
        <taxon>Morchella</taxon>
    </lineage>
</organism>
<name>A0A3N4KZC4_9PEZI</name>
<dbReference type="STRING" id="1392247.A0A3N4KZC4"/>
<accession>A0A3N4KZC4</accession>
<gene>
    <name evidence="2" type="ORF">P167DRAFT_572110</name>
</gene>
<evidence type="ECO:0000313" key="2">
    <source>
        <dbReference type="EMBL" id="RPB14828.1"/>
    </source>
</evidence>
<dbReference type="GO" id="GO:0005199">
    <property type="term" value="F:structural constituent of cell wall"/>
    <property type="evidence" value="ECO:0007669"/>
    <property type="project" value="InterPro"/>
</dbReference>
<dbReference type="Proteomes" id="UP000277580">
    <property type="component" value="Unassembled WGS sequence"/>
</dbReference>
<dbReference type="InterPro" id="IPR038843">
    <property type="entry name" value="Sed1/Spi1"/>
</dbReference>
<sequence length="168" mass="16846">MRFSTAFAIALSAVAVSANVTNGTTTTAEHTVTQVVTQYTTYCPLPTEVVEGNKTYTVTEPTTLTISNCPCTRTMTYTTVTSSVCPGGCSPSGTGALPTVSAPPVYTNGTVKATSKPTTSAHSNVTTSVPVATASATPSSPVFEGSANRATVAAGALAGLIGVAAYLL</sequence>
<dbReference type="InParanoid" id="A0A3N4KZC4"/>
<keyword evidence="1" id="KW-0732">Signal</keyword>